<evidence type="ECO:0000259" key="9">
    <source>
        <dbReference type="PROSITE" id="PS50073"/>
    </source>
</evidence>
<dbReference type="Gene3D" id="3.90.430.10">
    <property type="entry name" value="Copper fist DNA-binding domain"/>
    <property type="match status" value="1"/>
</dbReference>
<evidence type="ECO:0000256" key="3">
    <source>
        <dbReference type="ARBA" id="ARBA00022833"/>
    </source>
</evidence>
<dbReference type="Proteomes" id="UP000027222">
    <property type="component" value="Unassembled WGS sequence"/>
</dbReference>
<evidence type="ECO:0000256" key="2">
    <source>
        <dbReference type="ARBA" id="ARBA00022723"/>
    </source>
</evidence>
<evidence type="ECO:0000313" key="11">
    <source>
        <dbReference type="Proteomes" id="UP000027222"/>
    </source>
</evidence>
<dbReference type="GO" id="GO:0005634">
    <property type="term" value="C:nucleus"/>
    <property type="evidence" value="ECO:0007669"/>
    <property type="project" value="UniProtKB-SubCell"/>
</dbReference>
<feature type="region of interest" description="Disordered" evidence="8">
    <location>
        <begin position="58"/>
        <end position="80"/>
    </location>
</feature>
<dbReference type="InterPro" id="IPR036395">
    <property type="entry name" value="Cu_fist_DNA-bd_dom_sf"/>
</dbReference>
<organism evidence="10 11">
    <name type="scientific">Galerina marginata (strain CBS 339.88)</name>
    <dbReference type="NCBI Taxonomy" id="685588"/>
    <lineage>
        <taxon>Eukaryota</taxon>
        <taxon>Fungi</taxon>
        <taxon>Dikarya</taxon>
        <taxon>Basidiomycota</taxon>
        <taxon>Agaricomycotina</taxon>
        <taxon>Agaricomycetes</taxon>
        <taxon>Agaricomycetidae</taxon>
        <taxon>Agaricales</taxon>
        <taxon>Agaricineae</taxon>
        <taxon>Strophariaceae</taxon>
        <taxon>Galerina</taxon>
    </lineage>
</organism>
<dbReference type="AlphaFoldDB" id="A0A067TYY6"/>
<feature type="domain" description="Copper-fist" evidence="9">
    <location>
        <begin position="1"/>
        <end position="40"/>
    </location>
</feature>
<dbReference type="EMBL" id="KL142367">
    <property type="protein sequence ID" value="KDR85229.1"/>
    <property type="molecule type" value="Genomic_DNA"/>
</dbReference>
<keyword evidence="6" id="KW-0804">Transcription</keyword>
<dbReference type="GO" id="GO:0005507">
    <property type="term" value="F:copper ion binding"/>
    <property type="evidence" value="ECO:0007669"/>
    <property type="project" value="InterPro"/>
</dbReference>
<dbReference type="GO" id="GO:0045944">
    <property type="term" value="P:positive regulation of transcription by RNA polymerase II"/>
    <property type="evidence" value="ECO:0007669"/>
    <property type="project" value="TreeGrafter"/>
</dbReference>
<dbReference type="FunFam" id="3.90.430.10:FF:000001">
    <property type="entry name" value="Copper fist DNA-binding protein"/>
    <property type="match status" value="1"/>
</dbReference>
<dbReference type="GO" id="GO:0000978">
    <property type="term" value="F:RNA polymerase II cis-regulatory region sequence-specific DNA binding"/>
    <property type="evidence" value="ECO:0007669"/>
    <property type="project" value="TreeGrafter"/>
</dbReference>
<evidence type="ECO:0000256" key="4">
    <source>
        <dbReference type="ARBA" id="ARBA00023008"/>
    </source>
</evidence>
<dbReference type="PROSITE" id="PS50073">
    <property type="entry name" value="COPPER_FIST_2"/>
    <property type="match status" value="1"/>
</dbReference>
<accession>A0A067TYY6</accession>
<evidence type="ECO:0000256" key="7">
    <source>
        <dbReference type="ARBA" id="ARBA00023242"/>
    </source>
</evidence>
<keyword evidence="5" id="KW-0805">Transcription regulation</keyword>
<dbReference type="STRING" id="685588.A0A067TYY6"/>
<dbReference type="HOGENOM" id="CLU_025811_1_0_1"/>
<keyword evidence="3" id="KW-0862">Zinc</keyword>
<dbReference type="GO" id="GO:0006879">
    <property type="term" value="P:intracellular iron ion homeostasis"/>
    <property type="evidence" value="ECO:0007669"/>
    <property type="project" value="TreeGrafter"/>
</dbReference>
<evidence type="ECO:0000256" key="5">
    <source>
        <dbReference type="ARBA" id="ARBA00023015"/>
    </source>
</evidence>
<dbReference type="InterPro" id="IPR001083">
    <property type="entry name" value="Cu_fist_DNA-bd_dom"/>
</dbReference>
<keyword evidence="7" id="KW-0539">Nucleus</keyword>
<dbReference type="SUPFAM" id="SSF57879">
    <property type="entry name" value="Zinc domain conserved in yeast copper-regulated transcription factors"/>
    <property type="match status" value="1"/>
</dbReference>
<sequence>MVFVNSQKFACESCIKGHRSSSCHHTDRPLFEIKKKGRPVSQCTKCRELRQSKKYHSKCTCNPQSEGTSPAVQPLASSSGSKTKRFIPIVPALPNGLRDMLSASQSSTLPPDSRQRVDSLLNPCECSSLWKCNCRAFKDATLFVSDQTTGSADALSTLALAAAMQCCSPLPSDSTPSFDISRTGKQTNHLRLRPMTPDYSSNKRPKHHARHSPTPGPDLAPIIHSLSSSSQSSAMPEFPSMPSMSEITSLAGSGCTCGVQCSCPGCVEHRGQMHANGDHKDCAEGCGTCVDPTIEHRDLPNLPGSSIQTPSGSSFLDRFFARAAALPPPPGSKSFTFGLVNLPKLECCGGQCNCPAGHCTCRASCGGCCTDAHKRQRYINTSDRQSAERIFEPQATEDVPLKQPLGTCCEGTT</sequence>
<dbReference type="OrthoDB" id="5600085at2759"/>
<feature type="region of interest" description="Disordered" evidence="8">
    <location>
        <begin position="191"/>
        <end position="239"/>
    </location>
</feature>
<dbReference type="PANTHER" id="PTHR28088:SF5">
    <property type="entry name" value="TRANSCRIPTIONAL ACTIVATOR HAA1-RELATED"/>
    <property type="match status" value="1"/>
</dbReference>
<keyword evidence="11" id="KW-1185">Reference proteome</keyword>
<comment type="subcellular location">
    <subcellularLocation>
        <location evidence="1">Nucleus</location>
    </subcellularLocation>
</comment>
<evidence type="ECO:0000256" key="6">
    <source>
        <dbReference type="ARBA" id="ARBA00023163"/>
    </source>
</evidence>
<proteinExistence type="predicted"/>
<evidence type="ECO:0000313" key="10">
    <source>
        <dbReference type="EMBL" id="KDR85229.1"/>
    </source>
</evidence>
<reference evidence="11" key="1">
    <citation type="journal article" date="2014" name="Proc. Natl. Acad. Sci. U.S.A.">
        <title>Extensive sampling of basidiomycete genomes demonstrates inadequacy of the white-rot/brown-rot paradigm for wood decay fungi.</title>
        <authorList>
            <person name="Riley R."/>
            <person name="Salamov A.A."/>
            <person name="Brown D.W."/>
            <person name="Nagy L.G."/>
            <person name="Floudas D."/>
            <person name="Held B.W."/>
            <person name="Levasseur A."/>
            <person name="Lombard V."/>
            <person name="Morin E."/>
            <person name="Otillar R."/>
            <person name="Lindquist E.A."/>
            <person name="Sun H."/>
            <person name="LaButti K.M."/>
            <person name="Schmutz J."/>
            <person name="Jabbour D."/>
            <person name="Luo H."/>
            <person name="Baker S.E."/>
            <person name="Pisabarro A.G."/>
            <person name="Walton J.D."/>
            <person name="Blanchette R.A."/>
            <person name="Henrissat B."/>
            <person name="Martin F."/>
            <person name="Cullen D."/>
            <person name="Hibbett D.S."/>
            <person name="Grigoriev I.V."/>
        </authorList>
    </citation>
    <scope>NUCLEOTIDE SEQUENCE [LARGE SCALE GENOMIC DNA]</scope>
    <source>
        <strain evidence="11">CBS 339.88</strain>
    </source>
</reference>
<protein>
    <recommendedName>
        <fullName evidence="9">Copper-fist domain-containing protein</fullName>
    </recommendedName>
</protein>
<feature type="compositionally biased region" description="Polar residues" evidence="8">
    <location>
        <begin position="59"/>
        <end position="80"/>
    </location>
</feature>
<evidence type="ECO:0000256" key="1">
    <source>
        <dbReference type="ARBA" id="ARBA00004123"/>
    </source>
</evidence>
<gene>
    <name evidence="10" type="ORF">GALMADRAFT_233958</name>
</gene>
<keyword evidence="2" id="KW-0479">Metal-binding</keyword>
<dbReference type="GO" id="GO:0006878">
    <property type="term" value="P:intracellular copper ion homeostasis"/>
    <property type="evidence" value="ECO:0007669"/>
    <property type="project" value="TreeGrafter"/>
</dbReference>
<dbReference type="SMART" id="SM00412">
    <property type="entry name" value="Cu_FIST"/>
    <property type="match status" value="1"/>
</dbReference>
<evidence type="ECO:0000256" key="8">
    <source>
        <dbReference type="SAM" id="MobiDB-lite"/>
    </source>
</evidence>
<dbReference type="PANTHER" id="PTHR28088">
    <property type="entry name" value="TRANSCRIPTIONAL ACTIVATOR HAA1-RELATED"/>
    <property type="match status" value="1"/>
</dbReference>
<dbReference type="Pfam" id="PF00649">
    <property type="entry name" value="Copper-fist"/>
    <property type="match status" value="1"/>
</dbReference>
<dbReference type="GO" id="GO:0000981">
    <property type="term" value="F:DNA-binding transcription factor activity, RNA polymerase II-specific"/>
    <property type="evidence" value="ECO:0007669"/>
    <property type="project" value="TreeGrafter"/>
</dbReference>
<dbReference type="SMART" id="SM01090">
    <property type="entry name" value="Copper-fist"/>
    <property type="match status" value="1"/>
</dbReference>
<name>A0A067TYY6_GALM3</name>
<dbReference type="InterPro" id="IPR051763">
    <property type="entry name" value="Copper_Homeo_Regul"/>
</dbReference>
<dbReference type="PRINTS" id="PR00617">
    <property type="entry name" value="COPPERFIST"/>
</dbReference>
<keyword evidence="4" id="KW-0186">Copper</keyword>